<dbReference type="GO" id="GO:0043022">
    <property type="term" value="F:ribosome binding"/>
    <property type="evidence" value="ECO:0007669"/>
    <property type="project" value="InterPro"/>
</dbReference>
<name>A0A9P7B7L3_RHOMI</name>
<dbReference type="OrthoDB" id="2107880at2759"/>
<dbReference type="PANTHER" id="PTHR28250">
    <property type="entry name" value="CYTOCHROME B PRE-MRNA-PROCESSING PROTEIN 6"/>
    <property type="match status" value="1"/>
</dbReference>
<organism evidence="1 2">
    <name type="scientific">Rhodotorula mucilaginosa</name>
    <name type="common">Yeast</name>
    <name type="synonym">Rhodotorula rubra</name>
    <dbReference type="NCBI Taxonomy" id="5537"/>
    <lineage>
        <taxon>Eukaryota</taxon>
        <taxon>Fungi</taxon>
        <taxon>Dikarya</taxon>
        <taxon>Basidiomycota</taxon>
        <taxon>Pucciniomycotina</taxon>
        <taxon>Microbotryomycetes</taxon>
        <taxon>Sporidiobolales</taxon>
        <taxon>Sporidiobolaceae</taxon>
        <taxon>Rhodotorula</taxon>
    </lineage>
</organism>
<dbReference type="Pfam" id="PF20180">
    <property type="entry name" value="UQCC2_CBP6"/>
    <property type="match status" value="1"/>
</dbReference>
<dbReference type="AlphaFoldDB" id="A0A9P7B7L3"/>
<comment type="caution">
    <text evidence="1">The sequence shown here is derived from an EMBL/GenBank/DDBJ whole genome shotgun (WGS) entry which is preliminary data.</text>
</comment>
<evidence type="ECO:0000313" key="1">
    <source>
        <dbReference type="EMBL" id="KAG0664402.1"/>
    </source>
</evidence>
<dbReference type="EMBL" id="PUHQ01000014">
    <property type="protein sequence ID" value="KAG0664402.1"/>
    <property type="molecule type" value="Genomic_DNA"/>
</dbReference>
<gene>
    <name evidence="1" type="ORF">C6P46_001447</name>
</gene>
<accession>A0A9P7B7L3</accession>
<dbReference type="GO" id="GO:0061671">
    <property type="term" value="C:Cbp3p-Cbp6 complex"/>
    <property type="evidence" value="ECO:0007669"/>
    <property type="project" value="InterPro"/>
</dbReference>
<evidence type="ECO:0000313" key="2">
    <source>
        <dbReference type="Proteomes" id="UP000777482"/>
    </source>
</evidence>
<reference evidence="1 2" key="1">
    <citation type="submission" date="2020-11" db="EMBL/GenBank/DDBJ databases">
        <title>Kefir isolates.</title>
        <authorList>
            <person name="Marcisauskas S."/>
            <person name="Kim Y."/>
            <person name="Blasche S."/>
        </authorList>
    </citation>
    <scope>NUCLEOTIDE SEQUENCE [LARGE SCALE GENOMIC DNA]</scope>
    <source>
        <strain evidence="1 2">KR</strain>
    </source>
</reference>
<sequence>MSAPNASLRTAWHAVASAWPRDPLRPKLQFADAIRTAADRAFAASESPLTETQRWKANEAARAMQRLVQNRALEQYPVTQRTTRPASFPKHYQRIADTIERAERGEVFKQPGWFKRKFRFS</sequence>
<protein>
    <submittedName>
        <fullName evidence="1">Uncharacterized protein</fullName>
    </submittedName>
</protein>
<dbReference type="PANTHER" id="PTHR28250:SF1">
    <property type="entry name" value="CYTOCHROME B PRE-MRNA-PROCESSING PROTEIN 6"/>
    <property type="match status" value="1"/>
</dbReference>
<proteinExistence type="predicted"/>
<dbReference type="GO" id="GO:0034551">
    <property type="term" value="P:mitochondrial respiratory chain complex III assembly"/>
    <property type="evidence" value="ECO:0007669"/>
    <property type="project" value="TreeGrafter"/>
</dbReference>
<dbReference type="Proteomes" id="UP000777482">
    <property type="component" value="Unassembled WGS sequence"/>
</dbReference>
<keyword evidence="2" id="KW-1185">Reference proteome</keyword>
<dbReference type="InterPro" id="IPR037653">
    <property type="entry name" value="Cbp6"/>
</dbReference>